<dbReference type="InterPro" id="IPR058640">
    <property type="entry name" value="Phi812_tail_tube"/>
</dbReference>
<comment type="caution">
    <text evidence="1">The sequence shown here is derived from an EMBL/GenBank/DDBJ whole genome shotgun (WGS) entry which is preliminary data.</text>
</comment>
<organism evidence="1 2">
    <name type="scientific">Peptoniphilus ovalis</name>
    <dbReference type="NCBI Taxonomy" id="2841503"/>
    <lineage>
        <taxon>Bacteria</taxon>
        <taxon>Bacillati</taxon>
        <taxon>Bacillota</taxon>
        <taxon>Tissierellia</taxon>
        <taxon>Tissierellales</taxon>
        <taxon>Peptoniphilaceae</taxon>
        <taxon>Peptoniphilus</taxon>
    </lineage>
</organism>
<reference evidence="1 2" key="1">
    <citation type="submission" date="2021-06" db="EMBL/GenBank/DDBJ databases">
        <authorList>
            <person name="Sun Q."/>
            <person name="Li D."/>
        </authorList>
    </citation>
    <scope>NUCLEOTIDE SEQUENCE [LARGE SCALE GENOMIC DNA]</scope>
    <source>
        <strain evidence="1 2">MSJ-1</strain>
    </source>
</reference>
<sequence length="140" mass="15408">MASINEQTTLSGNLILIKVNGVEVGRAQSLEPRIGYGTEGVYELGTIMPQEHVHLRYEGSFTLSRYLLRKDSLVEAGMVGIGEDILKIGVIDIEIQNKVDNKTLRVYRGCTFTDYTESHRANAISGEDATVQFLSADTGK</sequence>
<evidence type="ECO:0000313" key="1">
    <source>
        <dbReference type="EMBL" id="MBU5669512.1"/>
    </source>
</evidence>
<dbReference type="RefSeq" id="WP_216549343.1">
    <property type="nucleotide sequence ID" value="NZ_JAHLQO010000004.1"/>
</dbReference>
<evidence type="ECO:0000313" key="2">
    <source>
        <dbReference type="Proteomes" id="UP000783742"/>
    </source>
</evidence>
<keyword evidence="2" id="KW-1185">Reference proteome</keyword>
<proteinExistence type="predicted"/>
<evidence type="ECO:0008006" key="3">
    <source>
        <dbReference type="Google" id="ProtNLM"/>
    </source>
</evidence>
<dbReference type="EMBL" id="JAHLQO010000004">
    <property type="protein sequence ID" value="MBU5669512.1"/>
    <property type="molecule type" value="Genomic_DNA"/>
</dbReference>
<accession>A0ABS6FJ37</accession>
<name>A0ABS6FJ37_9FIRM</name>
<dbReference type="Proteomes" id="UP000783742">
    <property type="component" value="Unassembled WGS sequence"/>
</dbReference>
<protein>
    <recommendedName>
        <fullName evidence="3">Phage tail protein</fullName>
    </recommendedName>
</protein>
<dbReference type="Pfam" id="PF26461">
    <property type="entry name" value="Phi812_tail_tube"/>
    <property type="match status" value="1"/>
</dbReference>
<gene>
    <name evidence="1" type="ORF">KQI68_06625</name>
</gene>